<organism evidence="1 2">
    <name type="scientific">Nitrosomonas communis</name>
    <dbReference type="NCBI Taxonomy" id="44574"/>
    <lineage>
        <taxon>Bacteria</taxon>
        <taxon>Pseudomonadati</taxon>
        <taxon>Pseudomonadota</taxon>
        <taxon>Betaproteobacteria</taxon>
        <taxon>Nitrosomonadales</taxon>
        <taxon>Nitrosomonadaceae</taxon>
        <taxon>Nitrosomonas</taxon>
    </lineage>
</organism>
<dbReference type="Proteomes" id="UP000183454">
    <property type="component" value="Unassembled WGS sequence"/>
</dbReference>
<accession>A0A1H2V9F1</accession>
<evidence type="ECO:0000313" key="2">
    <source>
        <dbReference type="Proteomes" id="UP000183454"/>
    </source>
</evidence>
<evidence type="ECO:0000313" key="1">
    <source>
        <dbReference type="EMBL" id="SDW64933.1"/>
    </source>
</evidence>
<sequence length="126" mass="14818">MRSRDDISKILRGLQHLYLDEALHHKVFALLEREIAPKVDKHNGRPGMTLWSILICGVLRLDLNADYDRLHELVNQHRTLRAMLEHSLYDEDRKYAYQTLVDNVILLTPELLNQLTRSLLREGMFS</sequence>
<gene>
    <name evidence="1" type="ORF">SAMN05421882_102032</name>
</gene>
<name>A0A1H2V9F1_9PROT</name>
<reference evidence="1 2" key="1">
    <citation type="submission" date="2016-10" db="EMBL/GenBank/DDBJ databases">
        <authorList>
            <person name="de Groot N.N."/>
        </authorList>
    </citation>
    <scope>NUCLEOTIDE SEQUENCE [LARGE SCALE GENOMIC DNA]</scope>
    <source>
        <strain evidence="1 2">Nm110</strain>
    </source>
</reference>
<dbReference type="EMBL" id="FNNH01000020">
    <property type="protein sequence ID" value="SDW64933.1"/>
    <property type="molecule type" value="Genomic_DNA"/>
</dbReference>
<evidence type="ECO:0008006" key="3">
    <source>
        <dbReference type="Google" id="ProtNLM"/>
    </source>
</evidence>
<protein>
    <recommendedName>
        <fullName evidence="3">Transposase, IS5 family</fullName>
    </recommendedName>
</protein>
<proteinExistence type="predicted"/>
<dbReference type="AlphaFoldDB" id="A0A1H2V9F1"/>